<comment type="caution">
    <text evidence="1">The sequence shown here is derived from an EMBL/GenBank/DDBJ whole genome shotgun (WGS) entry which is preliminary data.</text>
</comment>
<evidence type="ECO:0000313" key="1">
    <source>
        <dbReference type="EMBL" id="KKO01886.1"/>
    </source>
</evidence>
<dbReference type="AlphaFoldDB" id="A0A0F9V9R4"/>
<organism evidence="1">
    <name type="scientific">marine sediment metagenome</name>
    <dbReference type="NCBI Taxonomy" id="412755"/>
    <lineage>
        <taxon>unclassified sequences</taxon>
        <taxon>metagenomes</taxon>
        <taxon>ecological metagenomes</taxon>
    </lineage>
</organism>
<proteinExistence type="predicted"/>
<reference evidence="1" key="1">
    <citation type="journal article" date="2015" name="Nature">
        <title>Complex archaea that bridge the gap between prokaryotes and eukaryotes.</title>
        <authorList>
            <person name="Spang A."/>
            <person name="Saw J.H."/>
            <person name="Jorgensen S.L."/>
            <person name="Zaremba-Niedzwiedzka K."/>
            <person name="Martijn J."/>
            <person name="Lind A.E."/>
            <person name="van Eijk R."/>
            <person name="Schleper C."/>
            <person name="Guy L."/>
            <person name="Ettema T.J."/>
        </authorList>
    </citation>
    <scope>NUCLEOTIDE SEQUENCE</scope>
</reference>
<name>A0A0F9V9R4_9ZZZZ</name>
<protein>
    <recommendedName>
        <fullName evidence="2">TNase-like domain-containing protein</fullName>
    </recommendedName>
</protein>
<gene>
    <name evidence="1" type="ORF">LCGC14_0112410</name>
</gene>
<dbReference type="SUPFAM" id="SSF50199">
    <property type="entry name" value="Staphylococcal nuclease"/>
    <property type="match status" value="1"/>
</dbReference>
<dbReference type="Gene3D" id="2.40.50.90">
    <property type="match status" value="1"/>
</dbReference>
<sequence length="173" mass="19396">MTVLDLSFRDRPRGLDPLILGEQPFLLRPGHFSVIDGDTIWALSNEPDDKRNGQSFSMRFRSIAAPERPKRRHTDDILKKNGIDPYWDSAGQQATTQLKAYMDGRALLVEPTGEVDVYGRMLCDMAVVPYTGGKPDLSRAASLERLMLSQRVVSPFEQEAPPPLRPQITLSMA</sequence>
<dbReference type="InterPro" id="IPR035437">
    <property type="entry name" value="SNase_OB-fold_sf"/>
</dbReference>
<evidence type="ECO:0008006" key="2">
    <source>
        <dbReference type="Google" id="ProtNLM"/>
    </source>
</evidence>
<dbReference type="EMBL" id="LAZR01000033">
    <property type="protein sequence ID" value="KKO01886.1"/>
    <property type="molecule type" value="Genomic_DNA"/>
</dbReference>
<accession>A0A0F9V9R4</accession>